<keyword evidence="9 11" id="KW-0472">Membrane</keyword>
<dbReference type="Proteomes" id="UP000664317">
    <property type="component" value="Unassembled WGS sequence"/>
</dbReference>
<feature type="transmembrane region" description="Helical" evidence="11">
    <location>
        <begin position="20"/>
        <end position="39"/>
    </location>
</feature>
<dbReference type="InterPro" id="IPR006189">
    <property type="entry name" value="CHASE_dom"/>
</dbReference>
<reference evidence="16 17" key="1">
    <citation type="submission" date="2021-03" db="EMBL/GenBank/DDBJ databases">
        <title>novel species isolated from a fishpond in China.</title>
        <authorList>
            <person name="Lu H."/>
            <person name="Cai Z."/>
        </authorList>
    </citation>
    <scope>NUCLEOTIDE SEQUENCE [LARGE SCALE GENOMIC DNA]</scope>
    <source>
        <strain evidence="16 17">H41</strain>
    </source>
</reference>
<feature type="domain" description="CHASE" evidence="15">
    <location>
        <begin position="114"/>
        <end position="191"/>
    </location>
</feature>
<evidence type="ECO:0000256" key="7">
    <source>
        <dbReference type="ARBA" id="ARBA00022777"/>
    </source>
</evidence>
<comment type="catalytic activity">
    <reaction evidence="1">
        <text>ATP + protein L-histidine = ADP + protein N-phospho-L-histidine.</text>
        <dbReference type="EC" id="2.7.13.3"/>
    </reaction>
</comment>
<dbReference type="PANTHER" id="PTHR43304">
    <property type="entry name" value="PHYTOCHROME-LIKE PROTEIN CPH1"/>
    <property type="match status" value="1"/>
</dbReference>
<dbReference type="PROSITE" id="PS50109">
    <property type="entry name" value="HIS_KIN"/>
    <property type="match status" value="1"/>
</dbReference>
<dbReference type="RefSeq" id="WP_206579377.1">
    <property type="nucleotide sequence ID" value="NZ_JAFKCT010000008.1"/>
</dbReference>
<dbReference type="InterPro" id="IPR042240">
    <property type="entry name" value="CHASE_sf"/>
</dbReference>
<evidence type="ECO:0000313" key="17">
    <source>
        <dbReference type="Proteomes" id="UP000664317"/>
    </source>
</evidence>
<comment type="subcellular location">
    <subcellularLocation>
        <location evidence="2">Membrane</location>
    </subcellularLocation>
</comment>
<name>A0ABS3C6X5_9BACT</name>
<evidence type="ECO:0000259" key="13">
    <source>
        <dbReference type="PROSITE" id="PS50112"/>
    </source>
</evidence>
<evidence type="ECO:0000256" key="4">
    <source>
        <dbReference type="ARBA" id="ARBA00022553"/>
    </source>
</evidence>
<evidence type="ECO:0000256" key="5">
    <source>
        <dbReference type="ARBA" id="ARBA00022679"/>
    </source>
</evidence>
<gene>
    <name evidence="16" type="ORF">J0A68_16695</name>
</gene>
<dbReference type="PRINTS" id="PR00344">
    <property type="entry name" value="BCTRLSENSOR"/>
</dbReference>
<evidence type="ECO:0000256" key="3">
    <source>
        <dbReference type="ARBA" id="ARBA00012438"/>
    </source>
</evidence>
<protein>
    <recommendedName>
        <fullName evidence="3">histidine kinase</fullName>
        <ecNumber evidence="3">2.7.13.3</ecNumber>
    </recommendedName>
</protein>
<keyword evidence="4" id="KW-0597">Phosphoprotein</keyword>
<evidence type="ECO:0000313" key="16">
    <source>
        <dbReference type="EMBL" id="MBN7812595.1"/>
    </source>
</evidence>
<keyword evidence="17" id="KW-1185">Reference proteome</keyword>
<dbReference type="Gene3D" id="3.30.450.350">
    <property type="entry name" value="CHASE domain"/>
    <property type="match status" value="1"/>
</dbReference>
<dbReference type="CDD" id="cd00130">
    <property type="entry name" value="PAS"/>
    <property type="match status" value="1"/>
</dbReference>
<dbReference type="Pfam" id="PF03924">
    <property type="entry name" value="CHASE"/>
    <property type="match status" value="1"/>
</dbReference>
<feature type="transmembrane region" description="Helical" evidence="11">
    <location>
        <begin position="259"/>
        <end position="281"/>
    </location>
</feature>
<dbReference type="Pfam" id="PF08447">
    <property type="entry name" value="PAS_3"/>
    <property type="match status" value="1"/>
</dbReference>
<keyword evidence="7" id="KW-0418">Kinase</keyword>
<dbReference type="InterPro" id="IPR003661">
    <property type="entry name" value="HisK_dim/P_dom"/>
</dbReference>
<evidence type="ECO:0000256" key="11">
    <source>
        <dbReference type="SAM" id="Phobius"/>
    </source>
</evidence>
<dbReference type="NCBIfam" id="TIGR00229">
    <property type="entry name" value="sensory_box"/>
    <property type="match status" value="1"/>
</dbReference>
<dbReference type="InterPro" id="IPR005467">
    <property type="entry name" value="His_kinase_dom"/>
</dbReference>
<dbReference type="InterPro" id="IPR003594">
    <property type="entry name" value="HATPase_dom"/>
</dbReference>
<proteinExistence type="predicted"/>
<evidence type="ECO:0000259" key="12">
    <source>
        <dbReference type="PROSITE" id="PS50109"/>
    </source>
</evidence>
<evidence type="ECO:0000256" key="1">
    <source>
        <dbReference type="ARBA" id="ARBA00000085"/>
    </source>
</evidence>
<dbReference type="SUPFAM" id="SSF55874">
    <property type="entry name" value="ATPase domain of HSP90 chaperone/DNA topoisomerase II/histidine kinase"/>
    <property type="match status" value="1"/>
</dbReference>
<keyword evidence="6 11" id="KW-0812">Transmembrane</keyword>
<dbReference type="PANTHER" id="PTHR43304:SF1">
    <property type="entry name" value="PAC DOMAIN-CONTAINING PROTEIN"/>
    <property type="match status" value="1"/>
</dbReference>
<dbReference type="PROSITE" id="PS50113">
    <property type="entry name" value="PAC"/>
    <property type="match status" value="1"/>
</dbReference>
<feature type="coiled-coil region" evidence="10">
    <location>
        <begin position="420"/>
        <end position="447"/>
    </location>
</feature>
<dbReference type="InterPro" id="IPR004358">
    <property type="entry name" value="Sig_transdc_His_kin-like_C"/>
</dbReference>
<evidence type="ECO:0000259" key="15">
    <source>
        <dbReference type="PROSITE" id="PS50839"/>
    </source>
</evidence>
<evidence type="ECO:0000256" key="10">
    <source>
        <dbReference type="SAM" id="Coils"/>
    </source>
</evidence>
<dbReference type="Pfam" id="PF02518">
    <property type="entry name" value="HATPase_c"/>
    <property type="match status" value="1"/>
</dbReference>
<feature type="domain" description="Histidine kinase" evidence="12">
    <location>
        <begin position="447"/>
        <end position="661"/>
    </location>
</feature>
<dbReference type="Gene3D" id="3.30.565.10">
    <property type="entry name" value="Histidine kinase-like ATPase, C-terminal domain"/>
    <property type="match status" value="1"/>
</dbReference>
<dbReference type="SUPFAM" id="SSF55785">
    <property type="entry name" value="PYP-like sensor domain (PAS domain)"/>
    <property type="match status" value="1"/>
</dbReference>
<dbReference type="PROSITE" id="PS50112">
    <property type="entry name" value="PAS"/>
    <property type="match status" value="1"/>
</dbReference>
<dbReference type="SMART" id="SM00387">
    <property type="entry name" value="HATPase_c"/>
    <property type="match status" value="1"/>
</dbReference>
<dbReference type="Pfam" id="PF00512">
    <property type="entry name" value="HisKA"/>
    <property type="match status" value="1"/>
</dbReference>
<dbReference type="InterPro" id="IPR013655">
    <property type="entry name" value="PAS_fold_3"/>
</dbReference>
<dbReference type="Gene3D" id="3.30.450.20">
    <property type="entry name" value="PAS domain"/>
    <property type="match status" value="1"/>
</dbReference>
<comment type="caution">
    <text evidence="16">The sequence shown here is derived from an EMBL/GenBank/DDBJ whole genome shotgun (WGS) entry which is preliminary data.</text>
</comment>
<dbReference type="PROSITE" id="PS50839">
    <property type="entry name" value="CHASE"/>
    <property type="match status" value="1"/>
</dbReference>
<dbReference type="InterPro" id="IPR052162">
    <property type="entry name" value="Sensor_kinase/Photoreceptor"/>
</dbReference>
<evidence type="ECO:0000256" key="2">
    <source>
        <dbReference type="ARBA" id="ARBA00004370"/>
    </source>
</evidence>
<dbReference type="Gene3D" id="1.10.287.130">
    <property type="match status" value="1"/>
</dbReference>
<dbReference type="SMART" id="SM00388">
    <property type="entry name" value="HisKA"/>
    <property type="match status" value="1"/>
</dbReference>
<dbReference type="SUPFAM" id="SSF47384">
    <property type="entry name" value="Homodimeric domain of signal transducing histidine kinase"/>
    <property type="match status" value="1"/>
</dbReference>
<keyword evidence="5" id="KW-0808">Transferase</keyword>
<dbReference type="InterPro" id="IPR036890">
    <property type="entry name" value="HATPase_C_sf"/>
</dbReference>
<dbReference type="InterPro" id="IPR035965">
    <property type="entry name" value="PAS-like_dom_sf"/>
</dbReference>
<evidence type="ECO:0000256" key="9">
    <source>
        <dbReference type="ARBA" id="ARBA00023136"/>
    </source>
</evidence>
<keyword evidence="8 11" id="KW-1133">Transmembrane helix</keyword>
<evidence type="ECO:0000256" key="6">
    <source>
        <dbReference type="ARBA" id="ARBA00022692"/>
    </source>
</evidence>
<evidence type="ECO:0000259" key="14">
    <source>
        <dbReference type="PROSITE" id="PS50113"/>
    </source>
</evidence>
<accession>A0ABS3C6X5</accession>
<feature type="domain" description="PAS" evidence="13">
    <location>
        <begin position="301"/>
        <end position="373"/>
    </location>
</feature>
<dbReference type="EC" id="2.7.13.3" evidence="3"/>
<dbReference type="EMBL" id="JAFKCT010000008">
    <property type="protein sequence ID" value="MBN7812595.1"/>
    <property type="molecule type" value="Genomic_DNA"/>
</dbReference>
<organism evidence="16 17">
    <name type="scientific">Algoriphagus oliviformis</name>
    <dbReference type="NCBI Taxonomy" id="2811231"/>
    <lineage>
        <taxon>Bacteria</taxon>
        <taxon>Pseudomonadati</taxon>
        <taxon>Bacteroidota</taxon>
        <taxon>Cytophagia</taxon>
        <taxon>Cytophagales</taxon>
        <taxon>Cyclobacteriaceae</taxon>
        <taxon>Algoriphagus</taxon>
    </lineage>
</organism>
<dbReference type="CDD" id="cd00082">
    <property type="entry name" value="HisKA"/>
    <property type="match status" value="1"/>
</dbReference>
<dbReference type="SMART" id="SM01079">
    <property type="entry name" value="CHASE"/>
    <property type="match status" value="1"/>
</dbReference>
<sequence>MNKLKEWIFRLVFSSPKMTGWVAFLLSLSLALFFAFMGYQLRLASERELVNAKLNEFENLLYDALNDGVSAAKTLGFIAQNQAGVVEDFRNIGEQLLSSNPHVDVIQLLDSGTIVAVYPLAGNEAVIGYDVLKDPKTNKEVEEAIRRSEVYFSGPLQLKQGGTAIVGRYPLVRGRRLLGLSAVIIYFEELLRVAALDRQQNSPFWVQLSKVNPNTEVLEHFLPEDSGEGYTGYKSEVFLDIGNWNLSLQLKKSTAIPTLIFQSLASLFGSAFFGFLMWSFARQPMLLQQKVNEQSHALIRANDRFELASKATSDVIWDWDIPLGRVYRSELFTEMLGYEEGEQTRDAHFWETIIHPEDLPQARKQLEETLEGDAQYWSQEYRVKKACGTYAYIIDKGFIVRDREGKAIRVIGAFQDISVRKEAELELVQLNQRLSNANDELQVFASLASHDLREPLRMISSFMSLLEKKYGPSLDEKANLYITYAMDGAKRLTTMIHDLLEYSKVGFESSAIEKIDTQTLVEDVLKLKSNLIRESHAKVTVGQLPTVTGVKTPLQLVFQNLIGNAIKYKRADVPLEISITGRVLDDFWEFSIKDNGIGIDGSYLEHVFGILKRLHPKEKYPGTGMGLATCRKIISQHGGKIWVESTVGSGSNFLFTLKKHE</sequence>
<dbReference type="InterPro" id="IPR000700">
    <property type="entry name" value="PAS-assoc_C"/>
</dbReference>
<keyword evidence="10" id="KW-0175">Coiled coil</keyword>
<feature type="domain" description="PAC" evidence="14">
    <location>
        <begin position="377"/>
        <end position="429"/>
    </location>
</feature>
<evidence type="ECO:0000256" key="8">
    <source>
        <dbReference type="ARBA" id="ARBA00022989"/>
    </source>
</evidence>
<dbReference type="InterPro" id="IPR036097">
    <property type="entry name" value="HisK_dim/P_sf"/>
</dbReference>
<dbReference type="InterPro" id="IPR000014">
    <property type="entry name" value="PAS"/>
</dbReference>